<dbReference type="Gene3D" id="1.25.40.10">
    <property type="entry name" value="Tetratricopeptide repeat domain"/>
    <property type="match status" value="1"/>
</dbReference>
<dbReference type="InterPro" id="IPR011990">
    <property type="entry name" value="TPR-like_helical_dom_sf"/>
</dbReference>
<dbReference type="Gene3D" id="3.80.10.10">
    <property type="entry name" value="Ribonuclease Inhibitor"/>
    <property type="match status" value="1"/>
</dbReference>
<dbReference type="GO" id="GO:0072423">
    <property type="term" value="P:response to DNA damage checkpoint signaling"/>
    <property type="evidence" value="ECO:0007669"/>
    <property type="project" value="InterPro"/>
</dbReference>
<dbReference type="PANTHER" id="PTHR47684:SF1">
    <property type="entry name" value="PROTEIN TONSOKU"/>
    <property type="match status" value="1"/>
</dbReference>
<dbReference type="SUPFAM" id="SSF52047">
    <property type="entry name" value="RNI-like"/>
    <property type="match status" value="1"/>
</dbReference>
<comment type="caution">
    <text evidence="2">The sequence shown here is derived from an EMBL/GenBank/DDBJ whole genome shotgun (WGS) entry which is preliminary data.</text>
</comment>
<sequence length="840" mass="93954">MKMDKKKKDSDGDREMTRARNAYDKARSKGNKEEEARWANVIGNILVSRGKTIPAFAWFLHDHSVSKKYLSNKHLIPSCQSLAQIYIARNHFEHALDLQQSFISSYKYMNLNCKNDGQNKHLVIAEETNDLVEQQRARTQLGHTYIQIASSQSGNDRKTSRSIACRYFTSARKLSQIIEENRPAEGDVVSVVCSNNYPSGSKHVSESPEVSSRNTSSRKRCRLVPCDGKHEDKHVRGKAHHSIEELKGRDNLTRHGDKPQDTPPITSKCSKKNEAANASHFGMNGLKCDAGGGHLFYYCDDECCKHIIFKVGDDYVHIEPDSSELSDKLSMEHLKLEVGCLYFLKLVKENRFRGSLPIIGNLKYRNLVLESLDILKDDMLGKSFVDVSIDAWVCKRLIKRYVDCCNELSRPMNSKLLMKLYNLQVSEDDIVVSECELDEISAAPFYAALSLHTEIASLNLSHNLLGNETMIKLKELFMSSSSNLNPLALDLHCNSFGPTSLYQICESPGLLSRLEILDISGNPLTDGCAPYLSIILQKCKGLYRLNIERCSISSLTIKKITESLDSEAELSELFIGKLMMNIFDGLNLQLNGIRLHKDAVDSLCKLVRAPCFSGLMIGDTQIGTEAAMQLTDSWKNKRGGLDQLDMSSCQLSSNYILKLNADISFIHGIRELNLGDNPLMQEGGIALASLVKNERCFLKVVDLSKCRLGLVGIVSILEALRVNVFIEKLNLSENAPHEYNASLEFVDEIGAEKPRVYDPKGNCILQLSSAIANAIHLRLLDVSNNGFSVGVGERLFEAWSMRSRCGVTQSHIEGNIVHLSVEPKQCCKIKPLCCTRFTVL</sequence>
<dbReference type="GO" id="GO:0009933">
    <property type="term" value="P:meristem structural organization"/>
    <property type="evidence" value="ECO:0007669"/>
    <property type="project" value="InterPro"/>
</dbReference>
<dbReference type="InterPro" id="IPR032675">
    <property type="entry name" value="LRR_dom_sf"/>
</dbReference>
<evidence type="ECO:0000256" key="1">
    <source>
        <dbReference type="SAM" id="MobiDB-lite"/>
    </source>
</evidence>
<dbReference type="GO" id="GO:0005634">
    <property type="term" value="C:nucleus"/>
    <property type="evidence" value="ECO:0007669"/>
    <property type="project" value="InterPro"/>
</dbReference>
<dbReference type="SMART" id="SM00368">
    <property type="entry name" value="LRR_RI"/>
    <property type="match status" value="4"/>
</dbReference>
<dbReference type="STRING" id="35608.A0A2U1L7A3"/>
<dbReference type="AlphaFoldDB" id="A0A2U1L7A3"/>
<dbReference type="EMBL" id="PKPP01011056">
    <property type="protein sequence ID" value="PWA44873.1"/>
    <property type="molecule type" value="Genomic_DNA"/>
</dbReference>
<evidence type="ECO:0000313" key="2">
    <source>
        <dbReference type="EMBL" id="PWA44873.1"/>
    </source>
</evidence>
<name>A0A2U1L7A3_ARTAN</name>
<organism evidence="2 3">
    <name type="scientific">Artemisia annua</name>
    <name type="common">Sweet wormwood</name>
    <dbReference type="NCBI Taxonomy" id="35608"/>
    <lineage>
        <taxon>Eukaryota</taxon>
        <taxon>Viridiplantae</taxon>
        <taxon>Streptophyta</taxon>
        <taxon>Embryophyta</taxon>
        <taxon>Tracheophyta</taxon>
        <taxon>Spermatophyta</taxon>
        <taxon>Magnoliopsida</taxon>
        <taxon>eudicotyledons</taxon>
        <taxon>Gunneridae</taxon>
        <taxon>Pentapetalae</taxon>
        <taxon>asterids</taxon>
        <taxon>campanulids</taxon>
        <taxon>Asterales</taxon>
        <taxon>Asteraceae</taxon>
        <taxon>Asteroideae</taxon>
        <taxon>Anthemideae</taxon>
        <taxon>Artemisiinae</taxon>
        <taxon>Artemisia</taxon>
    </lineage>
</organism>
<gene>
    <name evidence="2" type="ORF">CTI12_AA522790</name>
</gene>
<dbReference type="GO" id="GO:0040029">
    <property type="term" value="P:epigenetic regulation of gene expression"/>
    <property type="evidence" value="ECO:0007669"/>
    <property type="project" value="InterPro"/>
</dbReference>
<feature type="region of interest" description="Disordered" evidence="1">
    <location>
        <begin position="199"/>
        <end position="270"/>
    </location>
</feature>
<keyword evidence="3" id="KW-1185">Reference proteome</keyword>
<dbReference type="InterPro" id="IPR044227">
    <property type="entry name" value="TONSOKU"/>
</dbReference>
<evidence type="ECO:0000313" key="3">
    <source>
        <dbReference type="Proteomes" id="UP000245207"/>
    </source>
</evidence>
<protein>
    <submittedName>
        <fullName evidence="2">Tetratricopeptide repeat (TPR)-containing protein</fullName>
    </submittedName>
</protein>
<dbReference type="Proteomes" id="UP000245207">
    <property type="component" value="Unassembled WGS sequence"/>
</dbReference>
<reference evidence="2 3" key="1">
    <citation type="journal article" date="2018" name="Mol. Plant">
        <title>The genome of Artemisia annua provides insight into the evolution of Asteraceae family and artemisinin biosynthesis.</title>
        <authorList>
            <person name="Shen Q."/>
            <person name="Zhang L."/>
            <person name="Liao Z."/>
            <person name="Wang S."/>
            <person name="Yan T."/>
            <person name="Shi P."/>
            <person name="Liu M."/>
            <person name="Fu X."/>
            <person name="Pan Q."/>
            <person name="Wang Y."/>
            <person name="Lv Z."/>
            <person name="Lu X."/>
            <person name="Zhang F."/>
            <person name="Jiang W."/>
            <person name="Ma Y."/>
            <person name="Chen M."/>
            <person name="Hao X."/>
            <person name="Li L."/>
            <person name="Tang Y."/>
            <person name="Lv G."/>
            <person name="Zhou Y."/>
            <person name="Sun X."/>
            <person name="Brodelius P.E."/>
            <person name="Rose J.K.C."/>
            <person name="Tang K."/>
        </authorList>
    </citation>
    <scope>NUCLEOTIDE SEQUENCE [LARGE SCALE GENOMIC DNA]</scope>
    <source>
        <strain evidence="3">cv. Huhao1</strain>
        <tissue evidence="2">Leaf</tissue>
    </source>
</reference>
<accession>A0A2U1L7A3</accession>
<proteinExistence type="predicted"/>
<feature type="region of interest" description="Disordered" evidence="1">
    <location>
        <begin position="1"/>
        <end position="30"/>
    </location>
</feature>
<dbReference type="PANTHER" id="PTHR47684">
    <property type="entry name" value="PROTEIN TONSOKU"/>
    <property type="match status" value="1"/>
</dbReference>
<dbReference type="OrthoDB" id="626167at2759"/>
<feature type="compositionally biased region" description="Basic and acidic residues" evidence="1">
    <location>
        <begin position="241"/>
        <end position="260"/>
    </location>
</feature>